<dbReference type="Gene3D" id="1.20.1250.20">
    <property type="entry name" value="MFS general substrate transporter like domains"/>
    <property type="match status" value="2"/>
</dbReference>
<dbReference type="CDD" id="cd17352">
    <property type="entry name" value="MFS_MCT_SLC16"/>
    <property type="match status" value="1"/>
</dbReference>
<dbReference type="PROSITE" id="PS50850">
    <property type="entry name" value="MFS"/>
    <property type="match status" value="1"/>
</dbReference>
<protein>
    <recommendedName>
        <fullName evidence="4">Major facilitator superfamily (MFS) profile domain-containing protein</fullName>
    </recommendedName>
</protein>
<proteinExistence type="predicted"/>
<organism evidence="5 6">
    <name type="scientific">Coptotermes formosanus</name>
    <name type="common">Formosan subterranean termite</name>
    <dbReference type="NCBI Taxonomy" id="36987"/>
    <lineage>
        <taxon>Eukaryota</taxon>
        <taxon>Metazoa</taxon>
        <taxon>Ecdysozoa</taxon>
        <taxon>Arthropoda</taxon>
        <taxon>Hexapoda</taxon>
        <taxon>Insecta</taxon>
        <taxon>Pterygota</taxon>
        <taxon>Neoptera</taxon>
        <taxon>Polyneoptera</taxon>
        <taxon>Dictyoptera</taxon>
        <taxon>Blattodea</taxon>
        <taxon>Blattoidea</taxon>
        <taxon>Termitoidae</taxon>
        <taxon>Rhinotermitidae</taxon>
        <taxon>Coptotermes</taxon>
    </lineage>
</organism>
<dbReference type="OrthoDB" id="410267at2759"/>
<keyword evidence="3" id="KW-0472">Membrane</keyword>
<dbReference type="FunCoup" id="A0A6L2QAM9">
    <property type="interactions" value="46"/>
</dbReference>
<dbReference type="Pfam" id="PF07690">
    <property type="entry name" value="MFS_1"/>
    <property type="match status" value="2"/>
</dbReference>
<feature type="compositionally biased region" description="Low complexity" evidence="2">
    <location>
        <begin position="720"/>
        <end position="730"/>
    </location>
</feature>
<sequence>MAQFKNCPFGVELLLHSMNKTIPTSRKIKSPSSSSSAMVKITRLVRQGSLICLQQSLHEGLKRQRLTSLRQRYSDAMLCGLADRRLHLYDPQISKQKVSPKRHVSAKLCGNTQQSLTPETENGYLRSALPTARLLVLLTSASGRLCLCPAALFCGSCNTERHPVPMTGTTLGERGAGGRITVRQVLRKDRIQQKDNRRTHASPQPSRSVTKRLTHRVYTNSRPDRSRISTYGVFVVRQPHCASSRSGAIATPNTHRLSSDLQHRGCVRFKKRQLPSPQRRQRRSESHGNADGRGSVVLVFVLLFVTTCQPVIDEKPRSGPFRDTEAAPLKVTSQSRILTEMEPRPGRNAKGQAPILGWSNDSPSLSPALTPKTPAGADEIPTSPQNKSVTSSGIGPDSPTRTVSFSSNDFSPTLSSIGCEPPALCPSTPLADSRQIPRQQNNRCTPPPAGNGHVISVQKPPLTTVITENPMYDGAVIKFQGIQDDKSPDADGDSICSSSESGNDEEADSRSKIPDGGWGWVVVLASLIISMVADGISFSFGLLYIEFLEHFGETKSKTAWIGSLFMAVPLLSGPIGSALVDRYGCRTMTIIGGIVSGLGFTISAFVNSIELMYTTFGVIAGLGLGLCYVTAVVSIAYWFDKKRALAIGLGACGTGIGTFVYAPMTQYFIEEYGWRGTVLLLAGTFFNMCVCGAVMRDPEWWIQEQNKSASLGTGNKSTKGTSSCGSISGRSGIDSDFPGVEEIRKMLKRGQAPEYLLTMLAGNASVPAQGVTSADVEHVTSSRSVVNLPTFIRQKEKVPLEVLESLGSNKRVYNLILENYPSLLMCRSLSDNGKLNTVPENSVLPARVPVAAIKAPSHSTSPTQADTVLRHHSEDHADTPLLDQQGQDEHRTIAVISRSPKSSVKRHDRPESVPVIKKQLSSATQSPHYLKNIRVHRNSVMYRGAMLNIHKYRLRASSCPDIYRNSMTTIAKEHEQKWYGDVLDLLKGMVDFSMFLEWHFLLMSLSTVLLFTWFIVPYFYLAELMVCNSYSEQEASTLLSVIGFTNFLGMIFLGWAGDQPWMNVTKAYAANLVLCGVTTLAMPIFVLNYWLLVVTVALFGLFFASSFSFTPPILVQLIPLENFTTAYGLILLCQGIGNLLGPPLGGLIFDITQAWDLSFYLAGIWIVVSGVLVWLIPTTKNRVLCGSRSLQIDVERDKSSNA</sequence>
<feature type="compositionally biased region" description="Basic and acidic residues" evidence="2">
    <location>
        <begin position="189"/>
        <end position="198"/>
    </location>
</feature>
<feature type="transmembrane region" description="Helical" evidence="3">
    <location>
        <begin position="587"/>
        <end position="606"/>
    </location>
</feature>
<evidence type="ECO:0000256" key="2">
    <source>
        <dbReference type="SAM" id="MobiDB-lite"/>
    </source>
</evidence>
<dbReference type="PANTHER" id="PTHR11360:SF111">
    <property type="entry name" value="CHASKI, ISOFORM A"/>
    <property type="match status" value="1"/>
</dbReference>
<dbReference type="EMBL" id="BLKM01001387">
    <property type="protein sequence ID" value="GFG40038.1"/>
    <property type="molecule type" value="Genomic_DNA"/>
</dbReference>
<dbReference type="GO" id="GO:0016020">
    <property type="term" value="C:membrane"/>
    <property type="evidence" value="ECO:0007669"/>
    <property type="project" value="UniProtKB-SubCell"/>
</dbReference>
<evidence type="ECO:0000259" key="4">
    <source>
        <dbReference type="PROSITE" id="PS50850"/>
    </source>
</evidence>
<feature type="region of interest" description="Disordered" evidence="2">
    <location>
        <begin position="313"/>
        <end position="409"/>
    </location>
</feature>
<feature type="transmembrane region" description="Helical" evidence="3">
    <location>
        <begin position="518"/>
        <end position="547"/>
    </location>
</feature>
<feature type="region of interest" description="Disordered" evidence="2">
    <location>
        <begin position="189"/>
        <end position="223"/>
    </location>
</feature>
<feature type="transmembrane region" description="Helical" evidence="3">
    <location>
        <begin position="674"/>
        <end position="695"/>
    </location>
</feature>
<feature type="region of interest" description="Disordered" evidence="2">
    <location>
        <begin position="244"/>
        <end position="291"/>
    </location>
</feature>
<evidence type="ECO:0000256" key="3">
    <source>
        <dbReference type="SAM" id="Phobius"/>
    </source>
</evidence>
<evidence type="ECO:0000256" key="1">
    <source>
        <dbReference type="ARBA" id="ARBA00004141"/>
    </source>
</evidence>
<dbReference type="AlphaFoldDB" id="A0A6L2QAM9"/>
<gene>
    <name evidence="5" type="ORF">Cfor_02841</name>
</gene>
<feature type="transmembrane region" description="Helical" evidence="3">
    <location>
        <begin position="1092"/>
        <end position="1114"/>
    </location>
</feature>
<feature type="compositionally biased region" description="Basic and acidic residues" evidence="2">
    <location>
        <begin position="313"/>
        <end position="325"/>
    </location>
</feature>
<feature type="transmembrane region" description="Helical" evidence="3">
    <location>
        <begin position="644"/>
        <end position="662"/>
    </location>
</feature>
<keyword evidence="3" id="KW-1133">Transmembrane helix</keyword>
<dbReference type="InterPro" id="IPR036259">
    <property type="entry name" value="MFS_trans_sf"/>
</dbReference>
<feature type="compositionally biased region" description="Polar residues" evidence="2">
    <location>
        <begin position="244"/>
        <end position="256"/>
    </location>
</feature>
<feature type="region of interest" description="Disordered" evidence="2">
    <location>
        <begin position="483"/>
        <end position="511"/>
    </location>
</feature>
<feature type="transmembrane region" description="Helical" evidence="3">
    <location>
        <begin position="995"/>
        <end position="1016"/>
    </location>
</feature>
<dbReference type="GO" id="GO:0008028">
    <property type="term" value="F:monocarboxylic acid transmembrane transporter activity"/>
    <property type="evidence" value="ECO:0007669"/>
    <property type="project" value="TreeGrafter"/>
</dbReference>
<feature type="region of interest" description="Disordered" evidence="2">
    <location>
        <begin position="710"/>
        <end position="730"/>
    </location>
</feature>
<dbReference type="InterPro" id="IPR020846">
    <property type="entry name" value="MFS_dom"/>
</dbReference>
<evidence type="ECO:0000313" key="6">
    <source>
        <dbReference type="Proteomes" id="UP000502823"/>
    </source>
</evidence>
<feature type="region of interest" description="Disordered" evidence="2">
    <location>
        <begin position="425"/>
        <end position="456"/>
    </location>
</feature>
<feature type="transmembrane region" description="Helical" evidence="3">
    <location>
        <begin position="612"/>
        <end position="637"/>
    </location>
</feature>
<dbReference type="InterPro" id="IPR011701">
    <property type="entry name" value="MFS"/>
</dbReference>
<name>A0A6L2QAM9_COPFO</name>
<dbReference type="SUPFAM" id="SSF103473">
    <property type="entry name" value="MFS general substrate transporter"/>
    <property type="match status" value="1"/>
</dbReference>
<dbReference type="PANTHER" id="PTHR11360">
    <property type="entry name" value="MONOCARBOXYLATE TRANSPORTER"/>
    <property type="match status" value="1"/>
</dbReference>
<feature type="transmembrane region" description="Helical" evidence="3">
    <location>
        <begin position="1126"/>
        <end position="1145"/>
    </location>
</feature>
<comment type="caution">
    <text evidence="5">The sequence shown here is derived from an EMBL/GenBank/DDBJ whole genome shotgun (WGS) entry which is preliminary data.</text>
</comment>
<dbReference type="InParanoid" id="A0A6L2QAM9"/>
<keyword evidence="3" id="KW-0812">Transmembrane</keyword>
<feature type="transmembrane region" description="Helical" evidence="3">
    <location>
        <begin position="1157"/>
        <end position="1176"/>
    </location>
</feature>
<feature type="compositionally biased region" description="Polar residues" evidence="2">
    <location>
        <begin position="382"/>
        <end position="409"/>
    </location>
</feature>
<evidence type="ECO:0000313" key="5">
    <source>
        <dbReference type="EMBL" id="GFG40038.1"/>
    </source>
</evidence>
<feature type="transmembrane region" description="Helical" evidence="3">
    <location>
        <begin position="559"/>
        <end position="580"/>
    </location>
</feature>
<dbReference type="InterPro" id="IPR050327">
    <property type="entry name" value="Proton-linked_MCT"/>
</dbReference>
<keyword evidence="6" id="KW-1185">Reference proteome</keyword>
<reference evidence="6" key="1">
    <citation type="submission" date="2020-01" db="EMBL/GenBank/DDBJ databases">
        <title>Draft genome sequence of the Termite Coptotermes fromosanus.</title>
        <authorList>
            <person name="Itakura S."/>
            <person name="Yosikawa Y."/>
            <person name="Umezawa K."/>
        </authorList>
    </citation>
    <scope>NUCLEOTIDE SEQUENCE [LARGE SCALE GENOMIC DNA]</scope>
</reference>
<feature type="domain" description="Major facilitator superfamily (MFS) profile" evidence="4">
    <location>
        <begin position="521"/>
        <end position="1181"/>
    </location>
</feature>
<accession>A0A6L2QAM9</accession>
<feature type="transmembrane region" description="Helical" evidence="3">
    <location>
        <begin position="1036"/>
        <end position="1056"/>
    </location>
</feature>
<dbReference type="Proteomes" id="UP000502823">
    <property type="component" value="Unassembled WGS sequence"/>
</dbReference>
<comment type="subcellular location">
    <subcellularLocation>
        <location evidence="1">Membrane</location>
        <topology evidence="1">Multi-pass membrane protein</topology>
    </subcellularLocation>
</comment>
<feature type="transmembrane region" description="Helical" evidence="3">
    <location>
        <begin position="1068"/>
        <end position="1086"/>
    </location>
</feature>
<feature type="compositionally biased region" description="Polar residues" evidence="2">
    <location>
        <begin position="710"/>
        <end position="719"/>
    </location>
</feature>